<evidence type="ECO:0000313" key="3">
    <source>
        <dbReference type="EMBL" id="KCZ91974.1"/>
    </source>
</evidence>
<comment type="caution">
    <text evidence="3">The sequence shown here is derived from an EMBL/GenBank/DDBJ whole genome shotgun (WGS) entry which is preliminary data.</text>
</comment>
<keyword evidence="1" id="KW-0175">Coiled coil</keyword>
<dbReference type="PATRIC" id="fig|1280951.3.peg.2440"/>
<protein>
    <recommendedName>
        <fullName evidence="2">GapR-like DNA-binding domain-containing protein</fullName>
    </recommendedName>
</protein>
<evidence type="ECO:0000259" key="2">
    <source>
        <dbReference type="Pfam" id="PF10073"/>
    </source>
</evidence>
<dbReference type="NCBIfam" id="NF010247">
    <property type="entry name" value="PRK13694.1"/>
    <property type="match status" value="1"/>
</dbReference>
<dbReference type="GO" id="GO:0003677">
    <property type="term" value="F:DNA binding"/>
    <property type="evidence" value="ECO:0007669"/>
    <property type="project" value="InterPro"/>
</dbReference>
<dbReference type="AlphaFoldDB" id="A0A059FMW3"/>
<keyword evidence="4" id="KW-1185">Reference proteome</keyword>
<dbReference type="InterPro" id="IPR046367">
    <property type="entry name" value="GapR-like_DNA-bd"/>
</dbReference>
<dbReference type="EMBL" id="ARYI01000010">
    <property type="protein sequence ID" value="KCZ91974.1"/>
    <property type="molecule type" value="Genomic_DNA"/>
</dbReference>
<dbReference type="Proteomes" id="UP000025061">
    <property type="component" value="Unassembled WGS sequence"/>
</dbReference>
<evidence type="ECO:0000313" key="4">
    <source>
        <dbReference type="Proteomes" id="UP000025061"/>
    </source>
</evidence>
<feature type="domain" description="GapR-like DNA-binding" evidence="2">
    <location>
        <begin position="15"/>
        <end position="85"/>
    </location>
</feature>
<feature type="coiled-coil region" evidence="1">
    <location>
        <begin position="11"/>
        <end position="45"/>
    </location>
</feature>
<dbReference type="RefSeq" id="WP_011648322.1">
    <property type="nucleotide sequence ID" value="NZ_ARYI01000010.1"/>
</dbReference>
<dbReference type="Pfam" id="PF10073">
    <property type="entry name" value="GapR_DNA-bd"/>
    <property type="match status" value="1"/>
</dbReference>
<organism evidence="3 4">
    <name type="scientific">Hyphomonas hirschiana VP5</name>
    <dbReference type="NCBI Taxonomy" id="1280951"/>
    <lineage>
        <taxon>Bacteria</taxon>
        <taxon>Pseudomonadati</taxon>
        <taxon>Pseudomonadota</taxon>
        <taxon>Alphaproteobacteria</taxon>
        <taxon>Hyphomonadales</taxon>
        <taxon>Hyphomonadaceae</taxon>
        <taxon>Hyphomonas</taxon>
    </lineage>
</organism>
<sequence length="87" mass="10228">MDDSFELTKIDETTREKLRQTVAKIERLEEEKKEVAEQIKDVYAEAKAIGFDTKALRQVVRLRKIERAEREEQEMILETYLIALGEA</sequence>
<reference evidence="3 4" key="1">
    <citation type="submission" date="2013-04" db="EMBL/GenBank/DDBJ databases">
        <title>Hyphomonas hirschiana VP5 Genome Sequencing.</title>
        <authorList>
            <person name="Lai Q."/>
            <person name="Shao Z."/>
        </authorList>
    </citation>
    <scope>NUCLEOTIDE SEQUENCE [LARGE SCALE GENOMIC DNA]</scope>
    <source>
        <strain evidence="3 4">VP5</strain>
    </source>
</reference>
<gene>
    <name evidence="3" type="ORF">HHI_12114</name>
</gene>
<proteinExistence type="predicted"/>
<accession>A0A059FMW3</accession>
<name>A0A059FMW3_9PROT</name>
<evidence type="ECO:0000256" key="1">
    <source>
        <dbReference type="SAM" id="Coils"/>
    </source>
</evidence>